<sequence length="999" mass="110332">MLHRLAAFVVAVLMLAAPTVRAAELVLTDAERAWLAQHPVIRVGFDPNFAPYSFTDAEGRFQGVAAGFTRRVEDALGVRFERVADRDWPTLFKAFKAREVDVIAALAYHPERTAFTIFSEMYLPTPLVIFTQQGAPQLTSIDQLAAQRVALVKGYAASQKVVERFPSLSPTYVDTSLAGLQALALGKVDAYAGVLGTGTYLASANGITNLKVNAAFAMENHGQHFGVRKDWPQLAQLIDRALLSIDAQEREAILRDWVPVGVGDLVALDYAPQLRRYLTWFLIGGGGILLVALAMLWANRQLHREIKRREAAWAESEVRFRATFELAAVGIAHVAPDGRWIRVNPRLCDILGYPPAVLLTKTFHDITHPDDLDADLRRVRRTLAGEIPGYTIEKRYFHQDGRVVWAQLTVSLVRRPDGAPDYFISVLEDVSERHAAAEASRQATAVFESTREGIIVTDLDQRILTVNPAFTEITGYSADEVIGQMPTLLHSGLHGDAFYQSLWATLVEAGHWQGEVMSRRKSGEVFPELLTISTVRDITGQPSRYVAVLTDLSRLRAFEAELAHLAHYDPLTGLPNRLLVQSRLDHALEKAQREGCWLAVMFIDLDRFKDVNDSLGHPVGDELLVAVAQRMRSRLRESDTLARLGGDEFLVVLEDIHRPEDAAEVAQALVRLQEASVSLPSGHEVYVGLSIGISLYPTDGNGTTELIRQADAAMYQAKGQGRNTFRFYTAALTEAADQRLAMEGRLRRALNAGEFVLHFQPQFEASTGEVVGCEALVRWQDADGRLMPPDRFIPLAEDTGLIVPLGQWVLETACAQAKAWRDAGVADLVMAVNLSARQLHQRDLAQRVAEVLERTGLPPDRLKLELTESMIMGQGEEAEALLQSLKALGVSLSIDDFGTGYSSLAYLKRFPIDEMKIDRSFVRDTPDDASDSEIVATIVAMARNLKLRVVAEGVETERQLAFLVRLGCNACQGYLVSPALPAAAFERFIAHRTASTPAK</sequence>
<dbReference type="SUPFAM" id="SSF55073">
    <property type="entry name" value="Nucleotide cyclase"/>
    <property type="match status" value="1"/>
</dbReference>
<protein>
    <submittedName>
        <fullName evidence="8">EAL domain-containing protein</fullName>
    </submittedName>
</protein>
<feature type="domain" description="PAC" evidence="5">
    <location>
        <begin position="390"/>
        <end position="442"/>
    </location>
</feature>
<keyword evidence="2" id="KW-0472">Membrane</keyword>
<dbReference type="Proteomes" id="UP000694660">
    <property type="component" value="Unassembled WGS sequence"/>
</dbReference>
<dbReference type="Gene3D" id="3.40.190.10">
    <property type="entry name" value="Periplasmic binding protein-like II"/>
    <property type="match status" value="2"/>
</dbReference>
<feature type="transmembrane region" description="Helical" evidence="2">
    <location>
        <begin position="277"/>
        <end position="298"/>
    </location>
</feature>
<dbReference type="InterPro" id="IPR052155">
    <property type="entry name" value="Biofilm_reg_signaling"/>
</dbReference>
<dbReference type="PROSITE" id="PS50113">
    <property type="entry name" value="PAC"/>
    <property type="match status" value="2"/>
</dbReference>
<feature type="domain" description="PAS" evidence="4">
    <location>
        <begin position="316"/>
        <end position="386"/>
    </location>
</feature>
<evidence type="ECO:0000256" key="2">
    <source>
        <dbReference type="SAM" id="Phobius"/>
    </source>
</evidence>
<dbReference type="Gene3D" id="3.20.20.450">
    <property type="entry name" value="EAL domain"/>
    <property type="match status" value="1"/>
</dbReference>
<dbReference type="CDD" id="cd01007">
    <property type="entry name" value="PBP2_BvgS_HisK_like"/>
    <property type="match status" value="1"/>
</dbReference>
<comment type="catalytic activity">
    <reaction evidence="1">
        <text>3',3'-c-di-GMP + H2O = 5'-phosphoguanylyl(3'-&gt;5')guanosine + H(+)</text>
        <dbReference type="Rhea" id="RHEA:24902"/>
        <dbReference type="ChEBI" id="CHEBI:15377"/>
        <dbReference type="ChEBI" id="CHEBI:15378"/>
        <dbReference type="ChEBI" id="CHEBI:58754"/>
        <dbReference type="ChEBI" id="CHEBI:58805"/>
        <dbReference type="EC" id="3.1.4.52"/>
    </reaction>
    <physiologicalReaction direction="left-to-right" evidence="1">
        <dbReference type="Rhea" id="RHEA:24903"/>
    </physiologicalReaction>
</comment>
<dbReference type="Pfam" id="PF00497">
    <property type="entry name" value="SBP_bac_3"/>
    <property type="match status" value="1"/>
</dbReference>
<dbReference type="Pfam" id="PF00989">
    <property type="entry name" value="PAS"/>
    <property type="match status" value="1"/>
</dbReference>
<dbReference type="SUPFAM" id="SSF141868">
    <property type="entry name" value="EAL domain-like"/>
    <property type="match status" value="1"/>
</dbReference>
<dbReference type="GO" id="GO:0006355">
    <property type="term" value="P:regulation of DNA-templated transcription"/>
    <property type="evidence" value="ECO:0007669"/>
    <property type="project" value="InterPro"/>
</dbReference>
<dbReference type="NCBIfam" id="TIGR00229">
    <property type="entry name" value="sensory_box"/>
    <property type="match status" value="2"/>
</dbReference>
<dbReference type="RefSeq" id="WP_214361039.1">
    <property type="nucleotide sequence ID" value="NZ_JAEKFT010000007.1"/>
</dbReference>
<dbReference type="CDD" id="cd01948">
    <property type="entry name" value="EAL"/>
    <property type="match status" value="1"/>
</dbReference>
<evidence type="ECO:0000259" key="6">
    <source>
        <dbReference type="PROSITE" id="PS50883"/>
    </source>
</evidence>
<dbReference type="SUPFAM" id="SSF55785">
    <property type="entry name" value="PYP-like sensor domain (PAS domain)"/>
    <property type="match status" value="2"/>
</dbReference>
<dbReference type="PANTHER" id="PTHR44757">
    <property type="entry name" value="DIGUANYLATE CYCLASE DGCP"/>
    <property type="match status" value="1"/>
</dbReference>
<dbReference type="InterPro" id="IPR035919">
    <property type="entry name" value="EAL_sf"/>
</dbReference>
<dbReference type="InterPro" id="IPR000014">
    <property type="entry name" value="PAS"/>
</dbReference>
<organism evidence="8 9">
    <name type="scientific">Denitromonas iodatirespirans</name>
    <dbReference type="NCBI Taxonomy" id="2795389"/>
    <lineage>
        <taxon>Bacteria</taxon>
        <taxon>Pseudomonadati</taxon>
        <taxon>Pseudomonadota</taxon>
        <taxon>Betaproteobacteria</taxon>
        <taxon>Rhodocyclales</taxon>
        <taxon>Zoogloeaceae</taxon>
        <taxon>Denitromonas</taxon>
    </lineage>
</organism>
<dbReference type="InterPro" id="IPR000700">
    <property type="entry name" value="PAS-assoc_C"/>
</dbReference>
<comment type="caution">
    <text evidence="8">The sequence shown here is derived from an EMBL/GenBank/DDBJ whole genome shotgun (WGS) entry which is preliminary data.</text>
</comment>
<dbReference type="SMART" id="SM00267">
    <property type="entry name" value="GGDEF"/>
    <property type="match status" value="1"/>
</dbReference>
<dbReference type="CDD" id="cd01949">
    <property type="entry name" value="GGDEF"/>
    <property type="match status" value="1"/>
</dbReference>
<evidence type="ECO:0000256" key="1">
    <source>
        <dbReference type="ARBA" id="ARBA00051114"/>
    </source>
</evidence>
<dbReference type="InterPro" id="IPR043128">
    <property type="entry name" value="Rev_trsase/Diguanyl_cyclase"/>
</dbReference>
<feature type="domain" description="PAC" evidence="5">
    <location>
        <begin position="512"/>
        <end position="564"/>
    </location>
</feature>
<dbReference type="GO" id="GO:0071111">
    <property type="term" value="F:cyclic-guanylate-specific phosphodiesterase activity"/>
    <property type="evidence" value="ECO:0007669"/>
    <property type="project" value="UniProtKB-EC"/>
</dbReference>
<dbReference type="Pfam" id="PF08447">
    <property type="entry name" value="PAS_3"/>
    <property type="match status" value="1"/>
</dbReference>
<proteinExistence type="predicted"/>
<keyword evidence="3" id="KW-0732">Signal</keyword>
<dbReference type="PROSITE" id="PS50887">
    <property type="entry name" value="GGDEF"/>
    <property type="match status" value="1"/>
</dbReference>
<dbReference type="EMBL" id="JAEKFT010000007">
    <property type="protein sequence ID" value="MBT0961288.1"/>
    <property type="molecule type" value="Genomic_DNA"/>
</dbReference>
<dbReference type="InterPro" id="IPR029787">
    <property type="entry name" value="Nucleotide_cyclase"/>
</dbReference>
<feature type="domain" description="GGDEF" evidence="7">
    <location>
        <begin position="596"/>
        <end position="730"/>
    </location>
</feature>
<keyword evidence="2" id="KW-0812">Transmembrane</keyword>
<dbReference type="InterPro" id="IPR035965">
    <property type="entry name" value="PAS-like_dom_sf"/>
</dbReference>
<dbReference type="PROSITE" id="PS50883">
    <property type="entry name" value="EAL"/>
    <property type="match status" value="1"/>
</dbReference>
<dbReference type="NCBIfam" id="TIGR00254">
    <property type="entry name" value="GGDEF"/>
    <property type="match status" value="1"/>
</dbReference>
<accession>A0A944DB29</accession>
<evidence type="ECO:0000313" key="9">
    <source>
        <dbReference type="Proteomes" id="UP000694660"/>
    </source>
</evidence>
<dbReference type="InterPro" id="IPR001633">
    <property type="entry name" value="EAL_dom"/>
</dbReference>
<dbReference type="InterPro" id="IPR013767">
    <property type="entry name" value="PAS_fold"/>
</dbReference>
<dbReference type="FunFam" id="3.30.70.270:FF:000001">
    <property type="entry name" value="Diguanylate cyclase domain protein"/>
    <property type="match status" value="1"/>
</dbReference>
<feature type="domain" description="EAL" evidence="6">
    <location>
        <begin position="739"/>
        <end position="993"/>
    </location>
</feature>
<feature type="domain" description="PAS" evidence="4">
    <location>
        <begin position="439"/>
        <end position="484"/>
    </location>
</feature>
<dbReference type="Gene3D" id="3.30.70.270">
    <property type="match status" value="1"/>
</dbReference>
<feature type="chain" id="PRO_5036715656" evidence="3">
    <location>
        <begin position="23"/>
        <end position="999"/>
    </location>
</feature>
<keyword evidence="2" id="KW-1133">Transmembrane helix</keyword>
<dbReference type="Gene3D" id="3.30.450.20">
    <property type="entry name" value="PAS domain"/>
    <property type="match status" value="2"/>
</dbReference>
<name>A0A944DB29_DENI1</name>
<evidence type="ECO:0000259" key="5">
    <source>
        <dbReference type="PROSITE" id="PS50113"/>
    </source>
</evidence>
<dbReference type="InterPro" id="IPR001610">
    <property type="entry name" value="PAC"/>
</dbReference>
<dbReference type="InterPro" id="IPR013655">
    <property type="entry name" value="PAS_fold_3"/>
</dbReference>
<dbReference type="SMART" id="SM00091">
    <property type="entry name" value="PAS"/>
    <property type="match status" value="2"/>
</dbReference>
<evidence type="ECO:0000313" key="8">
    <source>
        <dbReference type="EMBL" id="MBT0961288.1"/>
    </source>
</evidence>
<dbReference type="AlphaFoldDB" id="A0A944DB29"/>
<keyword evidence="9" id="KW-1185">Reference proteome</keyword>
<feature type="signal peptide" evidence="3">
    <location>
        <begin position="1"/>
        <end position="22"/>
    </location>
</feature>
<dbReference type="SMART" id="SM00052">
    <property type="entry name" value="EAL"/>
    <property type="match status" value="1"/>
</dbReference>
<dbReference type="SUPFAM" id="SSF53850">
    <property type="entry name" value="Periplasmic binding protein-like II"/>
    <property type="match status" value="1"/>
</dbReference>
<reference evidence="9" key="1">
    <citation type="journal article" date="2022" name="ISME J.">
        <title>Genetic and phylogenetic analysis of dissimilatory iodate-reducing bacteria identifies potential niches across the world's oceans.</title>
        <authorList>
            <person name="Reyes-Umana V."/>
            <person name="Henning Z."/>
            <person name="Lee K."/>
            <person name="Barnum T.P."/>
            <person name="Coates J.D."/>
        </authorList>
    </citation>
    <scope>NUCLEOTIDE SEQUENCE [LARGE SCALE GENOMIC DNA]</scope>
    <source>
        <strain evidence="9">IR12</strain>
    </source>
</reference>
<evidence type="ECO:0000256" key="3">
    <source>
        <dbReference type="SAM" id="SignalP"/>
    </source>
</evidence>
<dbReference type="InterPro" id="IPR001638">
    <property type="entry name" value="Solute-binding_3/MltF_N"/>
</dbReference>
<dbReference type="InterPro" id="IPR000160">
    <property type="entry name" value="GGDEF_dom"/>
</dbReference>
<dbReference type="Pfam" id="PF00563">
    <property type="entry name" value="EAL"/>
    <property type="match status" value="1"/>
</dbReference>
<dbReference type="CDD" id="cd00130">
    <property type="entry name" value="PAS"/>
    <property type="match status" value="2"/>
</dbReference>
<dbReference type="SMART" id="SM00062">
    <property type="entry name" value="PBPb"/>
    <property type="match status" value="1"/>
</dbReference>
<dbReference type="PANTHER" id="PTHR44757:SF2">
    <property type="entry name" value="BIOFILM ARCHITECTURE MAINTENANCE PROTEIN MBAA"/>
    <property type="match status" value="1"/>
</dbReference>
<dbReference type="PROSITE" id="PS50112">
    <property type="entry name" value="PAS"/>
    <property type="match status" value="2"/>
</dbReference>
<evidence type="ECO:0000259" key="7">
    <source>
        <dbReference type="PROSITE" id="PS50887"/>
    </source>
</evidence>
<dbReference type="FunFam" id="3.20.20.450:FF:000001">
    <property type="entry name" value="Cyclic di-GMP phosphodiesterase yahA"/>
    <property type="match status" value="1"/>
</dbReference>
<dbReference type="Pfam" id="PF00990">
    <property type="entry name" value="GGDEF"/>
    <property type="match status" value="1"/>
</dbReference>
<evidence type="ECO:0000259" key="4">
    <source>
        <dbReference type="PROSITE" id="PS50112"/>
    </source>
</evidence>
<gene>
    <name evidence="8" type="ORF">I8J34_08875</name>
</gene>
<dbReference type="SMART" id="SM00086">
    <property type="entry name" value="PAC"/>
    <property type="match status" value="2"/>
</dbReference>
<dbReference type="GO" id="GO:0071732">
    <property type="term" value="P:cellular response to nitric oxide"/>
    <property type="evidence" value="ECO:0007669"/>
    <property type="project" value="UniProtKB-ARBA"/>
</dbReference>